<feature type="transmembrane region" description="Helical" evidence="2">
    <location>
        <begin position="111"/>
        <end position="132"/>
    </location>
</feature>
<feature type="region of interest" description="Disordered" evidence="1">
    <location>
        <begin position="221"/>
        <end position="367"/>
    </location>
</feature>
<reference evidence="3 4" key="1">
    <citation type="journal article" date="2015" name="BMC Genomics">
        <title>The genome of the truffle-parasite Tolypocladium ophioglossoides and the evolution of antifungal peptaibiotics.</title>
        <authorList>
            <person name="Quandt C.A."/>
            <person name="Bushley K.E."/>
            <person name="Spatafora J.W."/>
        </authorList>
    </citation>
    <scope>NUCLEOTIDE SEQUENCE [LARGE SCALE GENOMIC DNA]</scope>
    <source>
        <strain evidence="3 4">CBS 100239</strain>
    </source>
</reference>
<dbReference type="EMBL" id="LFRF01000006">
    <property type="protein sequence ID" value="KND92355.1"/>
    <property type="molecule type" value="Genomic_DNA"/>
</dbReference>
<evidence type="ECO:0000256" key="1">
    <source>
        <dbReference type="SAM" id="MobiDB-lite"/>
    </source>
</evidence>
<feature type="region of interest" description="Disordered" evidence="1">
    <location>
        <begin position="383"/>
        <end position="509"/>
    </location>
</feature>
<dbReference type="Proteomes" id="UP000036947">
    <property type="component" value="Unassembled WGS sequence"/>
</dbReference>
<dbReference type="CDD" id="cd08760">
    <property type="entry name" value="Cyt_b561_FRRS1_like"/>
    <property type="match status" value="1"/>
</dbReference>
<evidence type="ECO:0000313" key="4">
    <source>
        <dbReference type="Proteomes" id="UP000036947"/>
    </source>
</evidence>
<organism evidence="3 4">
    <name type="scientific">Tolypocladium ophioglossoides (strain CBS 100239)</name>
    <name type="common">Snaketongue truffleclub</name>
    <name type="synonym">Elaphocordyceps ophioglossoides</name>
    <dbReference type="NCBI Taxonomy" id="1163406"/>
    <lineage>
        <taxon>Eukaryota</taxon>
        <taxon>Fungi</taxon>
        <taxon>Dikarya</taxon>
        <taxon>Ascomycota</taxon>
        <taxon>Pezizomycotina</taxon>
        <taxon>Sordariomycetes</taxon>
        <taxon>Hypocreomycetidae</taxon>
        <taxon>Hypocreales</taxon>
        <taxon>Ophiocordycipitaceae</taxon>
        <taxon>Tolypocladium</taxon>
    </lineage>
</organism>
<feature type="transmembrane region" description="Helical" evidence="2">
    <location>
        <begin position="138"/>
        <end position="157"/>
    </location>
</feature>
<comment type="caution">
    <text evidence="3">The sequence shown here is derived from an EMBL/GenBank/DDBJ whole genome shotgun (WGS) entry which is preliminary data.</text>
</comment>
<keyword evidence="2" id="KW-0812">Transmembrane</keyword>
<protein>
    <recommendedName>
        <fullName evidence="5">Cytochrome b561 domain-containing protein</fullName>
    </recommendedName>
</protein>
<keyword evidence="2" id="KW-1133">Transmembrane helix</keyword>
<evidence type="ECO:0000256" key="2">
    <source>
        <dbReference type="SAM" id="Phobius"/>
    </source>
</evidence>
<keyword evidence="4" id="KW-1185">Reference proteome</keyword>
<accession>A0A0L0NF14</accession>
<name>A0A0L0NF14_TOLOC</name>
<dbReference type="OrthoDB" id="19261at2759"/>
<keyword evidence="2" id="KW-0472">Membrane</keyword>
<dbReference type="STRING" id="1163406.A0A0L0NF14"/>
<proteinExistence type="predicted"/>
<feature type="transmembrane region" description="Helical" evidence="2">
    <location>
        <begin position="66"/>
        <end position="90"/>
    </location>
</feature>
<evidence type="ECO:0008006" key="5">
    <source>
        <dbReference type="Google" id="ProtNLM"/>
    </source>
</evidence>
<dbReference type="AlphaFoldDB" id="A0A0L0NF14"/>
<gene>
    <name evidence="3" type="ORF">TOPH_03084</name>
</gene>
<sequence>MAPTPDGLSAPGAVSYDSSTLSVGDGTWDFSKNTFLLPNLQGLNFDTMQYNGMANRFSTLPQYHRIVLAHGILAALIFLLLVPVSVMMLVGGRLVRHITKLRSLRIMIHQWSGRTIALLGIVQIPLGLTLYGSPKYLFILYALWMAFLILVYFILSYRSEGRRELYMSGARSEAGRTRVTESEFFSTDPKPHNGGWAKWLGPLAAGAGIWALLRRNKDRDRVRSRSRSRSRSFSRSAGKLISGFMNRRQSRRDEEYSAVSTETPRRHRSGRGAPTMSEFSSDVTGNYRRDPRDGTNTSLLPPSANPAAMAQARGGAEGRDTRRPTTPRQMHARGPSGHEFEESDYSSYVSPSRRPVEDQPSGGGFAKGILSGLGMGWFAKRMADRRARKEEERLRDEEDMRSGTQVSRFTGDGYPSPSKRNTRRPPVRRPTGFARDTDMSEVTESSVEARPAAGTYGTPMPPSQPGAVPSMTPVPMPGGHSRSQSRSRHDPVSMPAMPPDPRGILHSEA</sequence>
<feature type="compositionally biased region" description="Basic and acidic residues" evidence="1">
    <location>
        <begin position="383"/>
        <end position="401"/>
    </location>
</feature>
<evidence type="ECO:0000313" key="3">
    <source>
        <dbReference type="EMBL" id="KND92355.1"/>
    </source>
</evidence>